<comment type="caution">
    <text evidence="1">The sequence shown here is derived from an EMBL/GenBank/DDBJ whole genome shotgun (WGS) entry which is preliminary data.</text>
</comment>
<dbReference type="AlphaFoldDB" id="A0A8J4V694"/>
<proteinExistence type="predicted"/>
<dbReference type="Proteomes" id="UP000737018">
    <property type="component" value="Unassembled WGS sequence"/>
</dbReference>
<sequence>MCPMSVFCSVEGIKESYKGLVINKLALIWGGTAGAVFYLDTVCNNHTAGRKQYSSGKNTGSSNLEMLFFCI</sequence>
<protein>
    <submittedName>
        <fullName evidence="1">Uncharacterized protein</fullName>
    </submittedName>
</protein>
<evidence type="ECO:0000313" key="2">
    <source>
        <dbReference type="Proteomes" id="UP000737018"/>
    </source>
</evidence>
<keyword evidence="2" id="KW-1185">Reference proteome</keyword>
<gene>
    <name evidence="1" type="ORF">CMV_030570</name>
</gene>
<accession>A0A8J4V694</accession>
<dbReference type="EMBL" id="JRKL02013340">
    <property type="protein sequence ID" value="KAF3942805.1"/>
    <property type="molecule type" value="Genomic_DNA"/>
</dbReference>
<reference evidence="1" key="1">
    <citation type="submission" date="2020-03" db="EMBL/GenBank/DDBJ databases">
        <title>Castanea mollissima Vanexum genome sequencing.</title>
        <authorList>
            <person name="Staton M."/>
        </authorList>
    </citation>
    <scope>NUCLEOTIDE SEQUENCE</scope>
    <source>
        <tissue evidence="1">Leaf</tissue>
    </source>
</reference>
<evidence type="ECO:0000313" key="1">
    <source>
        <dbReference type="EMBL" id="KAF3942805.1"/>
    </source>
</evidence>
<name>A0A8J4V694_9ROSI</name>
<organism evidence="1 2">
    <name type="scientific">Castanea mollissima</name>
    <name type="common">Chinese chestnut</name>
    <dbReference type="NCBI Taxonomy" id="60419"/>
    <lineage>
        <taxon>Eukaryota</taxon>
        <taxon>Viridiplantae</taxon>
        <taxon>Streptophyta</taxon>
        <taxon>Embryophyta</taxon>
        <taxon>Tracheophyta</taxon>
        <taxon>Spermatophyta</taxon>
        <taxon>Magnoliopsida</taxon>
        <taxon>eudicotyledons</taxon>
        <taxon>Gunneridae</taxon>
        <taxon>Pentapetalae</taxon>
        <taxon>rosids</taxon>
        <taxon>fabids</taxon>
        <taxon>Fagales</taxon>
        <taxon>Fagaceae</taxon>
        <taxon>Castanea</taxon>
    </lineage>
</organism>